<evidence type="ECO:0000313" key="4">
    <source>
        <dbReference type="Proteomes" id="UP000224006"/>
    </source>
</evidence>
<dbReference type="EMBL" id="NWUJ01000004">
    <property type="protein sequence ID" value="PFH35870.1"/>
    <property type="molecule type" value="Genomic_DNA"/>
</dbReference>
<dbReference type="GeneID" id="40310450"/>
<evidence type="ECO:0000313" key="3">
    <source>
        <dbReference type="EMBL" id="PFH35870.1"/>
    </source>
</evidence>
<protein>
    <submittedName>
        <fullName evidence="3">Uncharacterized protein</fullName>
    </submittedName>
</protein>
<name>A0A2A9MKB5_BESBE</name>
<gene>
    <name evidence="3" type="ORF">BESB_055210</name>
</gene>
<feature type="region of interest" description="Disordered" evidence="2">
    <location>
        <begin position="29"/>
        <end position="63"/>
    </location>
</feature>
<dbReference type="RefSeq" id="XP_029219879.1">
    <property type="nucleotide sequence ID" value="XM_029363956.1"/>
</dbReference>
<dbReference type="OrthoDB" id="329803at2759"/>
<evidence type="ECO:0000256" key="2">
    <source>
        <dbReference type="SAM" id="MobiDB-lite"/>
    </source>
</evidence>
<evidence type="ECO:0000256" key="1">
    <source>
        <dbReference type="SAM" id="Coils"/>
    </source>
</evidence>
<dbReference type="Proteomes" id="UP000224006">
    <property type="component" value="Chromosome IV"/>
</dbReference>
<sequence length="548" mass="60181">MARRSQRVIRSAIVFAGLSSVFPGSLTDSSAINDPLTPRPVSWEPDPPTGHKAPAPPIATDAPAEEDVSDRYHFPYGVPVRPAGTPRTVETGVGLTADLMPRGIVTRSRDAPKTQHENPTIKIKTTAFDASTPRLKEQADQAGSSSCPAHRARVIEARLRALKSQTEAAVKEVHRAQLEQQQLIARLDTRINAVNELLDGLEENQECLVQRLQSTGDVFVRRREEQSEIFIADMAAFAVTSGLTNAFHTQGEIATKLERLTTSTEKNAKALTSLLRRMDTQKDEMKAWLTVTLRRLEMSIDERTNAMIHTLRQEAERSTQAMQQQLNDKGLDNLLLMQALDRVEAQLSARGIAIADISHLDEEASFYMSRAAFEKALKGRLQGEKVMATFVVTQCPSAMNGAAFMNTYLLPSSRSFRTLFKAAEQRAGVSAVVVRIQSVMAEALMEIDGKPTSLQYVTPSAHEALNVTSKDRFGYEISERLEDLGAGDFGPGLQGRLFVVVYLGTRNVVFVKILGKLELARPASPLAKEDGLACADDPPAFMDMVPLT</sequence>
<keyword evidence="1" id="KW-0175">Coiled coil</keyword>
<organism evidence="3 4">
    <name type="scientific">Besnoitia besnoiti</name>
    <name type="common">Apicomplexan protozoan</name>
    <dbReference type="NCBI Taxonomy" id="94643"/>
    <lineage>
        <taxon>Eukaryota</taxon>
        <taxon>Sar</taxon>
        <taxon>Alveolata</taxon>
        <taxon>Apicomplexa</taxon>
        <taxon>Conoidasida</taxon>
        <taxon>Coccidia</taxon>
        <taxon>Eucoccidiorida</taxon>
        <taxon>Eimeriorina</taxon>
        <taxon>Sarcocystidae</taxon>
        <taxon>Besnoitia</taxon>
    </lineage>
</organism>
<feature type="coiled-coil region" evidence="1">
    <location>
        <begin position="159"/>
        <end position="211"/>
    </location>
</feature>
<dbReference type="KEGG" id="bbes:BESB_055210"/>
<dbReference type="AlphaFoldDB" id="A0A2A9MKB5"/>
<dbReference type="VEuPathDB" id="ToxoDB:BESB_055210"/>
<keyword evidence="4" id="KW-1185">Reference proteome</keyword>
<reference evidence="3 4" key="1">
    <citation type="submission" date="2017-09" db="EMBL/GenBank/DDBJ databases">
        <title>Genome sequencing of Besnoitia besnoiti strain Bb-Ger1.</title>
        <authorList>
            <person name="Schares G."/>
            <person name="Venepally P."/>
            <person name="Lorenzi H.A."/>
        </authorList>
    </citation>
    <scope>NUCLEOTIDE SEQUENCE [LARGE SCALE GENOMIC DNA]</scope>
    <source>
        <strain evidence="3 4">Bb-Ger1</strain>
    </source>
</reference>
<proteinExistence type="predicted"/>
<accession>A0A2A9MKB5</accession>
<comment type="caution">
    <text evidence="3">The sequence shown here is derived from an EMBL/GenBank/DDBJ whole genome shotgun (WGS) entry which is preliminary data.</text>
</comment>